<dbReference type="InterPro" id="IPR011009">
    <property type="entry name" value="Kinase-like_dom_sf"/>
</dbReference>
<organism evidence="8">
    <name type="scientific">Populus alba</name>
    <name type="common">White poplar</name>
    <dbReference type="NCBI Taxonomy" id="43335"/>
    <lineage>
        <taxon>Eukaryota</taxon>
        <taxon>Viridiplantae</taxon>
        <taxon>Streptophyta</taxon>
        <taxon>Embryophyta</taxon>
        <taxon>Tracheophyta</taxon>
        <taxon>Spermatophyta</taxon>
        <taxon>Magnoliopsida</taxon>
        <taxon>eudicotyledons</taxon>
        <taxon>Gunneridae</taxon>
        <taxon>Pentapetalae</taxon>
        <taxon>rosids</taxon>
        <taxon>fabids</taxon>
        <taxon>Malpighiales</taxon>
        <taxon>Salicaceae</taxon>
        <taxon>Saliceae</taxon>
        <taxon>Populus</taxon>
    </lineage>
</organism>
<dbReference type="Pfam" id="PF07714">
    <property type="entry name" value="PK_Tyr_Ser-Thr"/>
    <property type="match status" value="1"/>
</dbReference>
<dbReference type="STRING" id="43335.A0A4U5PPE2"/>
<feature type="domain" description="Protein kinase" evidence="7">
    <location>
        <begin position="50"/>
        <end position="272"/>
    </location>
</feature>
<dbReference type="InterPro" id="IPR000719">
    <property type="entry name" value="Prot_kinase_dom"/>
</dbReference>
<dbReference type="PROSITE" id="PS00107">
    <property type="entry name" value="PROTEIN_KINASE_ATP"/>
    <property type="match status" value="1"/>
</dbReference>
<reference evidence="8" key="1">
    <citation type="submission" date="2018-10" db="EMBL/GenBank/DDBJ databases">
        <title>Population genomic analysis revealed the cold adaptation of white poplar.</title>
        <authorList>
            <person name="Liu Y.-J."/>
        </authorList>
    </citation>
    <scope>NUCLEOTIDE SEQUENCE [LARGE SCALE GENOMIC DNA]</scope>
    <source>
        <strain evidence="8">PAL-ZL1</strain>
    </source>
</reference>
<gene>
    <name evidence="8" type="ORF">D5086_0000195110</name>
</gene>
<dbReference type="InterPro" id="IPR052059">
    <property type="entry name" value="CR_Ser/Thr_kinase"/>
</dbReference>
<dbReference type="SUPFAM" id="SSF56112">
    <property type="entry name" value="Protein kinase-like (PK-like)"/>
    <property type="match status" value="1"/>
</dbReference>
<dbReference type="PANTHER" id="PTHR47973">
    <property type="entry name" value="CYSTEINE-RICH RECEPTOR-LIKE PROTEIN KINASE 3"/>
    <property type="match status" value="1"/>
</dbReference>
<dbReference type="AlphaFoldDB" id="A0A4U5PPE2"/>
<keyword evidence="1" id="KW-0808">Transferase</keyword>
<proteinExistence type="predicted"/>
<accession>A0A4U5PPE2</accession>
<dbReference type="FunFam" id="3.30.200.20:FF:000225">
    <property type="entry name" value="cold-responsive protein kinase 1"/>
    <property type="match status" value="1"/>
</dbReference>
<keyword evidence="3 8" id="KW-0418">Kinase</keyword>
<evidence type="ECO:0000256" key="5">
    <source>
        <dbReference type="PROSITE-ProRule" id="PRU10141"/>
    </source>
</evidence>
<dbReference type="InterPro" id="IPR001245">
    <property type="entry name" value="Ser-Thr/Tyr_kinase_cat_dom"/>
</dbReference>
<evidence type="ECO:0000259" key="7">
    <source>
        <dbReference type="PROSITE" id="PS50011"/>
    </source>
</evidence>
<dbReference type="Gene3D" id="1.10.510.10">
    <property type="entry name" value="Transferase(Phosphotransferase) domain 1"/>
    <property type="match status" value="1"/>
</dbReference>
<name>A0A4U5PPE2_POPAL</name>
<evidence type="ECO:0000256" key="6">
    <source>
        <dbReference type="SAM" id="MobiDB-lite"/>
    </source>
</evidence>
<protein>
    <submittedName>
        <fullName evidence="8">Putative serine/threonine-protein kinase isoform X1</fullName>
    </submittedName>
</protein>
<evidence type="ECO:0000256" key="2">
    <source>
        <dbReference type="ARBA" id="ARBA00022741"/>
    </source>
</evidence>
<keyword evidence="4 5" id="KW-0067">ATP-binding</keyword>
<keyword evidence="2 5" id="KW-0547">Nucleotide-binding</keyword>
<dbReference type="Gene3D" id="3.30.200.20">
    <property type="entry name" value="Phosphorylase Kinase, domain 1"/>
    <property type="match status" value="1"/>
</dbReference>
<sequence length="272" mass="29898">MRYRCSCFGGPSVDRKKGTAAGTLHGIDGDLLQDINHLSYNEIRSATDNFHANNKIGRGGFGTVYKGTLKSGTQVAVKTLSAQSNQGVQEFLNEIKTISKVKHPNLVELIGCCAQGTNRILVYEYVENSSLDRGLVGVSLLVHSDFGPVVSLWGGTQKLLLEWAWQLHEEGKHLELVDPEMGEFPEEEVIRYIKVAFFCTQSAANRRPIMTQVVDMLSRQIQVNDKELTAPGFFQDPDSPSGGPSSMKGSYGDSTGYQMSSVPVRITEVIPR</sequence>
<evidence type="ECO:0000256" key="1">
    <source>
        <dbReference type="ARBA" id="ARBA00022679"/>
    </source>
</evidence>
<dbReference type="InterPro" id="IPR017441">
    <property type="entry name" value="Protein_kinase_ATP_BS"/>
</dbReference>
<feature type="binding site" evidence="5">
    <location>
        <position position="78"/>
    </location>
    <ligand>
        <name>ATP</name>
        <dbReference type="ChEBI" id="CHEBI:30616"/>
    </ligand>
</feature>
<dbReference type="GO" id="GO:0005524">
    <property type="term" value="F:ATP binding"/>
    <property type="evidence" value="ECO:0007669"/>
    <property type="project" value="UniProtKB-UniRule"/>
</dbReference>
<dbReference type="GO" id="GO:0004672">
    <property type="term" value="F:protein kinase activity"/>
    <property type="evidence" value="ECO:0007669"/>
    <property type="project" value="InterPro"/>
</dbReference>
<dbReference type="EMBL" id="RCHU01000641">
    <property type="protein sequence ID" value="TKR99122.1"/>
    <property type="molecule type" value="Genomic_DNA"/>
</dbReference>
<evidence type="ECO:0000313" key="8">
    <source>
        <dbReference type="EMBL" id="TKR99122.1"/>
    </source>
</evidence>
<dbReference type="PROSITE" id="PS50011">
    <property type="entry name" value="PROTEIN_KINASE_DOM"/>
    <property type="match status" value="1"/>
</dbReference>
<comment type="caution">
    <text evidence="8">The sequence shown here is derived from an EMBL/GenBank/DDBJ whole genome shotgun (WGS) entry which is preliminary data.</text>
</comment>
<evidence type="ECO:0000256" key="3">
    <source>
        <dbReference type="ARBA" id="ARBA00022777"/>
    </source>
</evidence>
<feature type="compositionally biased region" description="Low complexity" evidence="6">
    <location>
        <begin position="236"/>
        <end position="246"/>
    </location>
</feature>
<feature type="region of interest" description="Disordered" evidence="6">
    <location>
        <begin position="229"/>
        <end position="258"/>
    </location>
</feature>
<evidence type="ECO:0000256" key="4">
    <source>
        <dbReference type="ARBA" id="ARBA00022840"/>
    </source>
</evidence>